<comment type="subcellular location">
    <subcellularLocation>
        <location evidence="1">Cytoplasm</location>
    </subcellularLocation>
</comment>
<dbReference type="AlphaFoldDB" id="A0A2S5B6W5"/>
<keyword evidence="3" id="KW-0597">Phosphoprotein</keyword>
<evidence type="ECO:0000256" key="2">
    <source>
        <dbReference type="ARBA" id="ARBA00022490"/>
    </source>
</evidence>
<evidence type="ECO:0000256" key="4">
    <source>
        <dbReference type="SAM" id="MobiDB-lite"/>
    </source>
</evidence>
<feature type="region of interest" description="Disordered" evidence="4">
    <location>
        <begin position="415"/>
        <end position="491"/>
    </location>
</feature>
<gene>
    <name evidence="5" type="ORF">BMF94_4348</name>
</gene>
<feature type="compositionally biased region" description="Low complexity" evidence="4">
    <location>
        <begin position="301"/>
        <end position="314"/>
    </location>
</feature>
<feature type="compositionally biased region" description="Gly residues" evidence="4">
    <location>
        <begin position="61"/>
        <end position="80"/>
    </location>
</feature>
<keyword evidence="2" id="KW-0963">Cytoplasm</keyword>
<comment type="caution">
    <text evidence="5">The sequence shown here is derived from an EMBL/GenBank/DDBJ whole genome shotgun (WGS) entry which is preliminary data.</text>
</comment>
<evidence type="ECO:0000256" key="3">
    <source>
        <dbReference type="ARBA" id="ARBA00022553"/>
    </source>
</evidence>
<dbReference type="InterPro" id="IPR051833">
    <property type="entry name" value="TC-DDR_regulator"/>
</dbReference>
<feature type="compositionally biased region" description="Low complexity" evidence="4">
    <location>
        <begin position="470"/>
        <end position="491"/>
    </location>
</feature>
<dbReference type="GO" id="GO:0005737">
    <property type="term" value="C:cytoplasm"/>
    <property type="evidence" value="ECO:0007669"/>
    <property type="project" value="UniProtKB-SubCell"/>
</dbReference>
<name>A0A2S5B6W5_9BASI</name>
<evidence type="ECO:0000256" key="1">
    <source>
        <dbReference type="ARBA" id="ARBA00004496"/>
    </source>
</evidence>
<dbReference type="OrthoDB" id="5396806at2759"/>
<feature type="compositionally biased region" description="Low complexity" evidence="4">
    <location>
        <begin position="512"/>
        <end position="533"/>
    </location>
</feature>
<feature type="compositionally biased region" description="Basic and acidic residues" evidence="4">
    <location>
        <begin position="334"/>
        <end position="345"/>
    </location>
</feature>
<feature type="compositionally biased region" description="Low complexity" evidence="4">
    <location>
        <begin position="421"/>
        <end position="438"/>
    </location>
</feature>
<protein>
    <submittedName>
        <fullName evidence="5">Uncharacterized protein</fullName>
    </submittedName>
</protein>
<reference evidence="5 6" key="1">
    <citation type="journal article" date="2018" name="Front. Microbiol.">
        <title>Prospects for Fungal Bioremediation of Acidic Radioactive Waste Sites: Characterization and Genome Sequence of Rhodotorula taiwanensis MD1149.</title>
        <authorList>
            <person name="Tkavc R."/>
            <person name="Matrosova V.Y."/>
            <person name="Grichenko O.E."/>
            <person name="Gostincar C."/>
            <person name="Volpe R.P."/>
            <person name="Klimenkova P."/>
            <person name="Gaidamakova E.K."/>
            <person name="Zhou C.E."/>
            <person name="Stewart B.J."/>
            <person name="Lyman M.G."/>
            <person name="Malfatti S.A."/>
            <person name="Rubinfeld B."/>
            <person name="Courtot M."/>
            <person name="Singh J."/>
            <person name="Dalgard C.L."/>
            <person name="Hamilton T."/>
            <person name="Frey K.G."/>
            <person name="Gunde-Cimerman N."/>
            <person name="Dugan L."/>
            <person name="Daly M.J."/>
        </authorList>
    </citation>
    <scope>NUCLEOTIDE SEQUENCE [LARGE SCALE GENOMIC DNA]</scope>
    <source>
        <strain evidence="5 6">MD1149</strain>
    </source>
</reference>
<dbReference type="EMBL" id="PJQD01000048">
    <property type="protein sequence ID" value="POY72522.1"/>
    <property type="molecule type" value="Genomic_DNA"/>
</dbReference>
<sequence>MTAGRGGLAQQWGAVKTKKDKKVDKSAFAPPAPVQTPSQRGGFAGRGRGGFDSFVRMTEGARGGRGGIRGGRGGRGGLIGVNGAPRAAPGTSAAVAPAGAKVNGAAVEGDKAEDVNSSTPASFAAAPTPAGAWAKPLGGAEAAPAGTSTEEATSSSTPATWADETPKETEAATEAAPAAEESRPAAPQKAASRTIVPGTKMSWAQIARPASPPKPQSLPPPVPVVAPIQPTASQETPAATESAAPEPVSAPTTAPVLEETAAPSNPTISLPTPSATATESAAPASTNTQSTPSYDPWGSTPAAAAAAPSPAPLAVGEGWADSIVAANQQTPAAADKREIESHLPPHDIATAGPIDVNSSAAAQQQQQSGAAAASQQDKYSGAAPPGLPAKRAQQEAVVLPGSAAVDRVGVQFGSLDLFDGSKPSHQQPQQAAQSPYAAFNSVPQQQAPGQPFGSQATDYSSLYGQDSMRSMVGQQGSQQSQPAQSQQQMPHQQNFYNPYAAAYNPYGAYYGFNQFPQQQPQQAQQAQQQQAQASPYGSAYGSNAKDFDTANSRFF</sequence>
<dbReference type="Proteomes" id="UP000237144">
    <property type="component" value="Unassembled WGS sequence"/>
</dbReference>
<dbReference type="PANTHER" id="PTHR16308:SF13">
    <property type="entry name" value="PROTEIN LINGERER"/>
    <property type="match status" value="1"/>
</dbReference>
<feature type="compositionally biased region" description="Low complexity" evidence="4">
    <location>
        <begin position="83"/>
        <end position="107"/>
    </location>
</feature>
<feature type="compositionally biased region" description="Low complexity" evidence="4">
    <location>
        <begin position="172"/>
        <end position="187"/>
    </location>
</feature>
<feature type="compositionally biased region" description="Pro residues" evidence="4">
    <location>
        <begin position="210"/>
        <end position="224"/>
    </location>
</feature>
<feature type="compositionally biased region" description="Low complexity" evidence="4">
    <location>
        <begin position="225"/>
        <end position="256"/>
    </location>
</feature>
<accession>A0A2S5B6W5</accession>
<evidence type="ECO:0000313" key="5">
    <source>
        <dbReference type="EMBL" id="POY72522.1"/>
    </source>
</evidence>
<feature type="region of interest" description="Disordered" evidence="4">
    <location>
        <begin position="512"/>
        <end position="555"/>
    </location>
</feature>
<organism evidence="5 6">
    <name type="scientific">Rhodotorula taiwanensis</name>
    <dbReference type="NCBI Taxonomy" id="741276"/>
    <lineage>
        <taxon>Eukaryota</taxon>
        <taxon>Fungi</taxon>
        <taxon>Dikarya</taxon>
        <taxon>Basidiomycota</taxon>
        <taxon>Pucciniomycotina</taxon>
        <taxon>Microbotryomycetes</taxon>
        <taxon>Sporidiobolales</taxon>
        <taxon>Sporidiobolaceae</taxon>
        <taxon>Rhodotorula</taxon>
    </lineage>
</organism>
<evidence type="ECO:0000313" key="6">
    <source>
        <dbReference type="Proteomes" id="UP000237144"/>
    </source>
</evidence>
<feature type="compositionally biased region" description="Polar residues" evidence="4">
    <location>
        <begin position="441"/>
        <end position="468"/>
    </location>
</feature>
<proteinExistence type="predicted"/>
<keyword evidence="6" id="KW-1185">Reference proteome</keyword>
<feature type="compositionally biased region" description="Low complexity" evidence="4">
    <location>
        <begin position="271"/>
        <end position="288"/>
    </location>
</feature>
<feature type="compositionally biased region" description="Low complexity" evidence="4">
    <location>
        <begin position="120"/>
        <end position="163"/>
    </location>
</feature>
<dbReference type="STRING" id="741276.A0A2S5B6W5"/>
<feature type="region of interest" description="Disordered" evidence="4">
    <location>
        <begin position="1"/>
        <end position="395"/>
    </location>
</feature>
<dbReference type="PANTHER" id="PTHR16308">
    <property type="entry name" value="UBIQUITIN ASSOCIATED PROTEIN 2-LIKE/LINGERER"/>
    <property type="match status" value="1"/>
</dbReference>
<feature type="compositionally biased region" description="Low complexity" evidence="4">
    <location>
        <begin position="358"/>
        <end position="376"/>
    </location>
</feature>
<dbReference type="GO" id="GO:0005634">
    <property type="term" value="C:nucleus"/>
    <property type="evidence" value="ECO:0007669"/>
    <property type="project" value="TreeGrafter"/>
</dbReference>